<evidence type="ECO:0000313" key="3">
    <source>
        <dbReference type="EMBL" id="CAE7739223.1"/>
    </source>
</evidence>
<name>A0A812XJE8_9DINO</name>
<feature type="non-terminal residue" evidence="3">
    <location>
        <position position="1"/>
    </location>
</feature>
<sequence length="389" mass="42727">ELDLPEVLDMMRKSTIALQQILNALPVSSADDLKPEEWWGACWQGACEWLQQNRETWQGWMPEQSNCYAGQGMQEDGVWLTTRSPNATCGSCPPGRYSVLLEDALGATAVCRLCHPGTSQEQAMSVSCDVCLPGTKADQWGATQCQWCPQGQYQWEFGATECRSCEESKTTIALASISEWDCVCKPGRYLRNETECVPCPEGMYCAGDSFPVFQLAGYWVEQSYVEGLSSYSVFSCRETSRCPAGEPGLCNVGRTGRACADCFRGYASDVDGSCKPCDALSMWPFLLLPIVMLGLLPLLVAATILMSRARRVAVSIFIVCVIFGQLVVCLQSLEAIYQFEISWIDPAKAVLSSLAIFSLDIEFSCILDPQSHVVEYGSQLLAYPAVLLG</sequence>
<keyword evidence="1" id="KW-0472">Membrane</keyword>
<dbReference type="Gene3D" id="2.10.50.10">
    <property type="entry name" value="Tumor Necrosis Factor Receptor, subunit A, domain 2"/>
    <property type="match status" value="2"/>
</dbReference>
<protein>
    <submittedName>
        <fullName evidence="3">Scube2 protein</fullName>
    </submittedName>
</protein>
<organism evidence="3 4">
    <name type="scientific">Symbiodinium necroappetens</name>
    <dbReference type="NCBI Taxonomy" id="1628268"/>
    <lineage>
        <taxon>Eukaryota</taxon>
        <taxon>Sar</taxon>
        <taxon>Alveolata</taxon>
        <taxon>Dinophyceae</taxon>
        <taxon>Suessiales</taxon>
        <taxon>Symbiodiniaceae</taxon>
        <taxon>Symbiodinium</taxon>
    </lineage>
</organism>
<evidence type="ECO:0000259" key="2">
    <source>
        <dbReference type="Pfam" id="PF07699"/>
    </source>
</evidence>
<dbReference type="OrthoDB" id="430340at2759"/>
<gene>
    <name evidence="3" type="primary">scube2</name>
    <name evidence="3" type="ORF">SNEC2469_LOCUS21356</name>
</gene>
<dbReference type="Pfam" id="PF07699">
    <property type="entry name" value="Ephrin_rec_like"/>
    <property type="match status" value="1"/>
</dbReference>
<dbReference type="EMBL" id="CAJNJA010037850">
    <property type="protein sequence ID" value="CAE7739223.1"/>
    <property type="molecule type" value="Genomic_DNA"/>
</dbReference>
<dbReference type="SUPFAM" id="SSF57184">
    <property type="entry name" value="Growth factor receptor domain"/>
    <property type="match status" value="1"/>
</dbReference>
<dbReference type="SMART" id="SM01411">
    <property type="entry name" value="Ephrin_rec_like"/>
    <property type="match status" value="2"/>
</dbReference>
<feature type="domain" description="Tyrosine-protein kinase ephrin type A/B receptor-like" evidence="2">
    <location>
        <begin position="142"/>
        <end position="182"/>
    </location>
</feature>
<keyword evidence="1" id="KW-1133">Transmembrane helix</keyword>
<dbReference type="AlphaFoldDB" id="A0A812XJE8"/>
<proteinExistence type="predicted"/>
<reference evidence="3" key="1">
    <citation type="submission" date="2021-02" db="EMBL/GenBank/DDBJ databases">
        <authorList>
            <person name="Dougan E. K."/>
            <person name="Rhodes N."/>
            <person name="Thang M."/>
            <person name="Chan C."/>
        </authorList>
    </citation>
    <scope>NUCLEOTIDE SEQUENCE</scope>
</reference>
<dbReference type="Proteomes" id="UP000601435">
    <property type="component" value="Unassembled WGS sequence"/>
</dbReference>
<comment type="caution">
    <text evidence="3">The sequence shown here is derived from an EMBL/GenBank/DDBJ whole genome shotgun (WGS) entry which is preliminary data.</text>
</comment>
<dbReference type="PANTHER" id="PTHR46967">
    <property type="entry name" value="INSULIN-LIKE GROWTH FACTOR BINDING PROTEIN,N-TERMINAL"/>
    <property type="match status" value="1"/>
</dbReference>
<evidence type="ECO:0000313" key="4">
    <source>
        <dbReference type="Proteomes" id="UP000601435"/>
    </source>
</evidence>
<evidence type="ECO:0000256" key="1">
    <source>
        <dbReference type="SAM" id="Phobius"/>
    </source>
</evidence>
<dbReference type="InterPro" id="IPR011641">
    <property type="entry name" value="Tyr-kin_ephrin_A/B_rcpt-like"/>
</dbReference>
<feature type="non-terminal residue" evidence="3">
    <location>
        <position position="389"/>
    </location>
</feature>
<dbReference type="PANTHER" id="PTHR46967:SF2">
    <property type="entry name" value="SUSHI, VON WILLEBRAND FACTOR TYPE A, EGF AND PENTRAXIN DOMAIN-CONTAINING PROTEIN 1-LIKE"/>
    <property type="match status" value="1"/>
</dbReference>
<accession>A0A812XJE8</accession>
<dbReference type="InterPro" id="IPR009030">
    <property type="entry name" value="Growth_fac_rcpt_cys_sf"/>
</dbReference>
<feature type="transmembrane region" description="Helical" evidence="1">
    <location>
        <begin position="312"/>
        <end position="333"/>
    </location>
</feature>
<keyword evidence="1" id="KW-0812">Transmembrane</keyword>
<keyword evidence="4" id="KW-1185">Reference proteome</keyword>
<feature type="transmembrane region" description="Helical" evidence="1">
    <location>
        <begin position="282"/>
        <end position="305"/>
    </location>
</feature>